<dbReference type="InterPro" id="IPR028098">
    <property type="entry name" value="Glyco_trans_4-like_N"/>
</dbReference>
<dbReference type="RefSeq" id="WP_161887247.1">
    <property type="nucleotide sequence ID" value="NZ_CP017146.1"/>
</dbReference>
<proteinExistence type="predicted"/>
<dbReference type="EMBL" id="CP017146">
    <property type="protein sequence ID" value="QHO70851.1"/>
    <property type="molecule type" value="Genomic_DNA"/>
</dbReference>
<evidence type="ECO:0000256" key="1">
    <source>
        <dbReference type="ARBA" id="ARBA00022676"/>
    </source>
</evidence>
<feature type="domain" description="Glycosyltransferase subfamily 4-like N-terminal" evidence="4">
    <location>
        <begin position="18"/>
        <end position="181"/>
    </location>
</feature>
<sequence length="380" mass="40007">MTTTLRVIVDDIIAPASGGGGRYAEELTRELIRTAPAGCEVSGVVSSSPEADYDALHTLLPGLSDLFKSALARRELQLAWQHGVIRLPGNGMVHAPSLLAPLARRDPAGYPGAQTVVTIHDAVAWTHPSLINPRRAAWQKSMAKRAFKYADAVVVPTHAVAHDLSEVFNFGDRIRVVGGAVSAKLTVPVDASDRADRLDLPERYLVSAGTVDARKGLEPLIRSLATAADAGLPLLIAGPDGWDGLDVEAITADAGLDPSRVRRLGRLSDADLAVVMSRAAVFAFPSLAEGFGLPLVEAFSLGTPVVHSDAPAVIEVAAGAGIPVPIADEGGYPERLAVAIASVVNDDSLAERLRFSGLDRAAAFSWRASAEQVWQLHADL</sequence>
<feature type="domain" description="Glycosyl transferase family 1" evidence="3">
    <location>
        <begin position="197"/>
        <end position="354"/>
    </location>
</feature>
<dbReference type="AlphaFoldDB" id="A0A7L5ANZ5"/>
<evidence type="ECO:0000313" key="5">
    <source>
        <dbReference type="EMBL" id="QHO70851.1"/>
    </source>
</evidence>
<evidence type="ECO:0000259" key="4">
    <source>
        <dbReference type="Pfam" id="PF13439"/>
    </source>
</evidence>
<keyword evidence="6" id="KW-1185">Reference proteome</keyword>
<dbReference type="SUPFAM" id="SSF53756">
    <property type="entry name" value="UDP-Glycosyltransferase/glycogen phosphorylase"/>
    <property type="match status" value="1"/>
</dbReference>
<gene>
    <name evidence="5" type="ORF">BHD05_15545</name>
</gene>
<evidence type="ECO:0000259" key="3">
    <source>
        <dbReference type="Pfam" id="PF00534"/>
    </source>
</evidence>
<dbReference type="PANTHER" id="PTHR46401">
    <property type="entry name" value="GLYCOSYLTRANSFERASE WBBK-RELATED"/>
    <property type="match status" value="1"/>
</dbReference>
<dbReference type="GO" id="GO:0016757">
    <property type="term" value="F:glycosyltransferase activity"/>
    <property type="evidence" value="ECO:0007669"/>
    <property type="project" value="UniProtKB-KW"/>
</dbReference>
<evidence type="ECO:0000256" key="2">
    <source>
        <dbReference type="ARBA" id="ARBA00022679"/>
    </source>
</evidence>
<dbReference type="Gene3D" id="3.40.50.2000">
    <property type="entry name" value="Glycogen Phosphorylase B"/>
    <property type="match status" value="2"/>
</dbReference>
<dbReference type="OrthoDB" id="9801609at2"/>
<dbReference type="InterPro" id="IPR001296">
    <property type="entry name" value="Glyco_trans_1"/>
</dbReference>
<dbReference type="PANTHER" id="PTHR46401:SF2">
    <property type="entry name" value="GLYCOSYLTRANSFERASE WBBK-RELATED"/>
    <property type="match status" value="1"/>
</dbReference>
<dbReference type="Pfam" id="PF13439">
    <property type="entry name" value="Glyco_transf_4"/>
    <property type="match status" value="1"/>
</dbReference>
<dbReference type="KEGG" id="mant:BHD05_15545"/>
<dbReference type="Pfam" id="PF00534">
    <property type="entry name" value="Glycos_transf_1"/>
    <property type="match status" value="1"/>
</dbReference>
<dbReference type="GO" id="GO:0009103">
    <property type="term" value="P:lipopolysaccharide biosynthetic process"/>
    <property type="evidence" value="ECO:0007669"/>
    <property type="project" value="TreeGrafter"/>
</dbReference>
<dbReference type="CDD" id="cd03809">
    <property type="entry name" value="GT4_MtfB-like"/>
    <property type="match status" value="1"/>
</dbReference>
<reference evidence="5 6" key="1">
    <citation type="submission" date="2016-09" db="EMBL/GenBank/DDBJ databases">
        <title>Complete genome sequence of microbes from the polar regions.</title>
        <authorList>
            <person name="Liao L."/>
            <person name="Chen B."/>
        </authorList>
    </citation>
    <scope>NUCLEOTIDE SEQUENCE [LARGE SCALE GENOMIC DNA]</scope>
    <source>
        <strain evidence="5 6">ZS314</strain>
    </source>
</reference>
<organism evidence="5 6">
    <name type="scientific">Marisediminicola antarctica</name>
    <dbReference type="NCBI Taxonomy" id="674079"/>
    <lineage>
        <taxon>Bacteria</taxon>
        <taxon>Bacillati</taxon>
        <taxon>Actinomycetota</taxon>
        <taxon>Actinomycetes</taxon>
        <taxon>Micrococcales</taxon>
        <taxon>Microbacteriaceae</taxon>
        <taxon>Marisediminicola</taxon>
    </lineage>
</organism>
<keyword evidence="1 5" id="KW-0328">Glycosyltransferase</keyword>
<dbReference type="Proteomes" id="UP000464507">
    <property type="component" value="Chromosome"/>
</dbReference>
<keyword evidence="2 5" id="KW-0808">Transferase</keyword>
<evidence type="ECO:0000313" key="6">
    <source>
        <dbReference type="Proteomes" id="UP000464507"/>
    </source>
</evidence>
<name>A0A7L5ANZ5_9MICO</name>
<accession>A0A7L5ANZ5</accession>
<protein>
    <submittedName>
        <fullName evidence="5">Mannosyltransferase</fullName>
    </submittedName>
</protein>